<evidence type="ECO:0000313" key="1">
    <source>
        <dbReference type="EMBL" id="EWS76526.1"/>
    </source>
</evidence>
<protein>
    <submittedName>
        <fullName evidence="1">Uncharacterized protein</fullName>
    </submittedName>
</protein>
<dbReference type="Proteomes" id="UP000009168">
    <property type="component" value="Unassembled WGS sequence"/>
</dbReference>
<dbReference type="InParanoid" id="W7XKH2"/>
<dbReference type="GeneID" id="24441861"/>
<name>W7XKH2_TETTS</name>
<sequence length="281" mass="34776">MLKQINIFTLFLLQKQENQLNNKRNLSKTPREENWLKIKRRNLNQFLNILTTFYFQIIIFNKQDSKQYKQQLLKILIYFINHLKQPFFMLKQINIVTLFLQNKYENQLNNKRNLSKTPREENWLKIKKKSQLIFKYANNFLFLDYYFQQIRQQASNQYKQYLLKLYIYFINNPKQPFFMLKQTNIFTLFLLQKQENQLNNKRNLSKTPREENWLKIKKKSQLIFKYTNNFLFLTDKLQDSNIKSIFQNLQYILQIIQNNHFLVIKFIKVDLYNVKFMIEQL</sequence>
<accession>W7XKH2</accession>
<dbReference type="RefSeq" id="XP_012650936.1">
    <property type="nucleotide sequence ID" value="XM_012795482.1"/>
</dbReference>
<dbReference type="AlphaFoldDB" id="W7XKH2"/>
<gene>
    <name evidence="1" type="ORF">TTHERM_001170550</name>
</gene>
<organism evidence="1 2">
    <name type="scientific">Tetrahymena thermophila (strain SB210)</name>
    <dbReference type="NCBI Taxonomy" id="312017"/>
    <lineage>
        <taxon>Eukaryota</taxon>
        <taxon>Sar</taxon>
        <taxon>Alveolata</taxon>
        <taxon>Ciliophora</taxon>
        <taxon>Intramacronucleata</taxon>
        <taxon>Oligohymenophorea</taxon>
        <taxon>Hymenostomatida</taxon>
        <taxon>Tetrahymenina</taxon>
        <taxon>Tetrahymenidae</taxon>
        <taxon>Tetrahymena</taxon>
    </lineage>
</organism>
<dbReference type="KEGG" id="tet:TTHERM_001170550"/>
<proteinExistence type="predicted"/>
<dbReference type="EMBL" id="GG662854">
    <property type="protein sequence ID" value="EWS76526.1"/>
    <property type="molecule type" value="Genomic_DNA"/>
</dbReference>
<reference evidence="2" key="1">
    <citation type="journal article" date="2006" name="PLoS Biol.">
        <title>Macronuclear genome sequence of the ciliate Tetrahymena thermophila, a model eukaryote.</title>
        <authorList>
            <person name="Eisen J.A."/>
            <person name="Coyne R.S."/>
            <person name="Wu M."/>
            <person name="Wu D."/>
            <person name="Thiagarajan M."/>
            <person name="Wortman J.R."/>
            <person name="Badger J.H."/>
            <person name="Ren Q."/>
            <person name="Amedeo P."/>
            <person name="Jones K.M."/>
            <person name="Tallon L.J."/>
            <person name="Delcher A.L."/>
            <person name="Salzberg S.L."/>
            <person name="Silva J.C."/>
            <person name="Haas B.J."/>
            <person name="Majoros W.H."/>
            <person name="Farzad M."/>
            <person name="Carlton J.M."/>
            <person name="Smith R.K. Jr."/>
            <person name="Garg J."/>
            <person name="Pearlman R.E."/>
            <person name="Karrer K.M."/>
            <person name="Sun L."/>
            <person name="Manning G."/>
            <person name="Elde N.C."/>
            <person name="Turkewitz A.P."/>
            <person name="Asai D.J."/>
            <person name="Wilkes D.E."/>
            <person name="Wang Y."/>
            <person name="Cai H."/>
            <person name="Collins K."/>
            <person name="Stewart B.A."/>
            <person name="Lee S.R."/>
            <person name="Wilamowska K."/>
            <person name="Weinberg Z."/>
            <person name="Ruzzo W.L."/>
            <person name="Wloga D."/>
            <person name="Gaertig J."/>
            <person name="Frankel J."/>
            <person name="Tsao C.-C."/>
            <person name="Gorovsky M.A."/>
            <person name="Keeling P.J."/>
            <person name="Waller R.F."/>
            <person name="Patron N.J."/>
            <person name="Cherry J.M."/>
            <person name="Stover N.A."/>
            <person name="Krieger C.J."/>
            <person name="del Toro C."/>
            <person name="Ryder H.F."/>
            <person name="Williamson S.C."/>
            <person name="Barbeau R.A."/>
            <person name="Hamilton E.P."/>
            <person name="Orias E."/>
        </authorList>
    </citation>
    <scope>NUCLEOTIDE SEQUENCE [LARGE SCALE GENOMIC DNA]</scope>
    <source>
        <strain evidence="2">SB210</strain>
    </source>
</reference>
<keyword evidence="2" id="KW-1185">Reference proteome</keyword>
<evidence type="ECO:0000313" key="2">
    <source>
        <dbReference type="Proteomes" id="UP000009168"/>
    </source>
</evidence>